<dbReference type="PANTHER" id="PTHR38440:SF1">
    <property type="entry name" value="UPF0398 PROTEIN SPR0331"/>
    <property type="match status" value="1"/>
</dbReference>
<dbReference type="Gene3D" id="3.40.50.450">
    <property type="match status" value="1"/>
</dbReference>
<dbReference type="NCBIfam" id="NF010181">
    <property type="entry name" value="PRK13660.1"/>
    <property type="match status" value="1"/>
</dbReference>
<reference evidence="1 2" key="1">
    <citation type="submission" date="2019-12" db="EMBL/GenBank/DDBJ databases">
        <title>Microbes associate with the intestines of laboratory mice.</title>
        <authorList>
            <person name="Navarre W."/>
            <person name="Wong E."/>
        </authorList>
    </citation>
    <scope>NUCLEOTIDE SEQUENCE [LARGE SCALE GENOMIC DNA]</scope>
    <source>
        <strain evidence="1 2">NM51_B2-22</strain>
    </source>
</reference>
<dbReference type="PANTHER" id="PTHR38440">
    <property type="entry name" value="UPF0398 PROTEIN YPSA"/>
    <property type="match status" value="1"/>
</dbReference>
<evidence type="ECO:0000313" key="1">
    <source>
        <dbReference type="EMBL" id="MVX58905.1"/>
    </source>
</evidence>
<organism evidence="1 2">
    <name type="scientific">Streptococcus danieliae</name>
    <dbReference type="NCBI Taxonomy" id="747656"/>
    <lineage>
        <taxon>Bacteria</taxon>
        <taxon>Bacillati</taxon>
        <taxon>Bacillota</taxon>
        <taxon>Bacilli</taxon>
        <taxon>Lactobacillales</taxon>
        <taxon>Streptococcaceae</taxon>
        <taxon>Streptococcus</taxon>
    </lineage>
</organism>
<dbReference type="RefSeq" id="WP_160332715.1">
    <property type="nucleotide sequence ID" value="NZ_WSRS01000031.1"/>
</dbReference>
<dbReference type="SUPFAM" id="SSF102405">
    <property type="entry name" value="MCP/YpsA-like"/>
    <property type="match status" value="1"/>
</dbReference>
<evidence type="ECO:0000313" key="2">
    <source>
        <dbReference type="Proteomes" id="UP000461595"/>
    </source>
</evidence>
<proteinExistence type="predicted"/>
<sequence>MPTLLAAGYTSFDLGIFAPKDPRLPILKSLLKRTYRRYLEEGIDYIVFRGQLGFDVWSLDVLEELRAEGFEFQMACVFCFQDQGKNWNEANQEVLARFKRLDYVAAAYESYENPGQLKAYQDLLLRHAQEVLFLYDEENPTNLKYLKEAVQEKGIPLQMLDFYELNQEAENFSKDNG</sequence>
<dbReference type="AlphaFoldDB" id="A0A7X3G862"/>
<name>A0A7X3G862_9STRE</name>
<dbReference type="EMBL" id="WSRS01000031">
    <property type="protein sequence ID" value="MVX58905.1"/>
    <property type="molecule type" value="Genomic_DNA"/>
</dbReference>
<dbReference type="InterPro" id="IPR010697">
    <property type="entry name" value="YspA"/>
</dbReference>
<dbReference type="Pfam" id="PF06908">
    <property type="entry name" value="YpsA"/>
    <property type="match status" value="1"/>
</dbReference>
<accession>A0A7X3G862</accession>
<gene>
    <name evidence="1" type="ORF">E5983_04485</name>
</gene>
<protein>
    <submittedName>
        <fullName evidence="1">DUF1273 family protein</fullName>
    </submittedName>
</protein>
<dbReference type="Proteomes" id="UP000461595">
    <property type="component" value="Unassembled WGS sequence"/>
</dbReference>
<dbReference type="OrthoDB" id="2301957at2"/>
<comment type="caution">
    <text evidence="1">The sequence shown here is derived from an EMBL/GenBank/DDBJ whole genome shotgun (WGS) entry which is preliminary data.</text>
</comment>